<protein>
    <submittedName>
        <fullName evidence="2">Aldo/keto reductase</fullName>
    </submittedName>
</protein>
<name>A0ABP9BBL4_9SPHI</name>
<accession>A0ABP9BBL4</accession>
<organism evidence="2 3">
    <name type="scientific">Olivibacter ginsenosidimutans</name>
    <dbReference type="NCBI Taxonomy" id="1176537"/>
    <lineage>
        <taxon>Bacteria</taxon>
        <taxon>Pseudomonadati</taxon>
        <taxon>Bacteroidota</taxon>
        <taxon>Sphingobacteriia</taxon>
        <taxon>Sphingobacteriales</taxon>
        <taxon>Sphingobacteriaceae</taxon>
        <taxon>Olivibacter</taxon>
    </lineage>
</organism>
<dbReference type="Gene3D" id="3.20.20.100">
    <property type="entry name" value="NADP-dependent oxidoreductase domain"/>
    <property type="match status" value="1"/>
</dbReference>
<reference evidence="3" key="1">
    <citation type="journal article" date="2019" name="Int. J. Syst. Evol. Microbiol.">
        <title>The Global Catalogue of Microorganisms (GCM) 10K type strain sequencing project: providing services to taxonomists for standard genome sequencing and annotation.</title>
        <authorList>
            <consortium name="The Broad Institute Genomics Platform"/>
            <consortium name="The Broad Institute Genome Sequencing Center for Infectious Disease"/>
            <person name="Wu L."/>
            <person name="Ma J."/>
        </authorList>
    </citation>
    <scope>NUCLEOTIDE SEQUENCE [LARGE SCALE GENOMIC DNA]</scope>
    <source>
        <strain evidence="3">JCM 18200</strain>
    </source>
</reference>
<feature type="domain" description="NADP-dependent oxidoreductase" evidence="1">
    <location>
        <begin position="26"/>
        <end position="319"/>
    </location>
</feature>
<gene>
    <name evidence="2" type="ORF">GCM10023231_20490</name>
</gene>
<sequence length="333" mass="37550">MMEYRNLGNSGLKVPVLSLGTGTFGGTNAFFKRWGQTDAKEASRLIDICLERGIHFFDTANVYSIGDSEIVLGQALKGKRDKSIIATKASFQMGELPNEKGSSRYHLMNALNDSLRRLNTDYVDVYFMHGFDRFTPIEETLRTLDDMVRSGKIRYIGCSNFAAWQLMKSLSISEKHNLEKYIVYQGYYSLIGRDYEQELMPLLEDQQMGLMVWSPLGWGRLTGKIKRGQELKEGRIKSGGAVGAPPVSDDFLFDVLDVLEKIGKEIGKSIPQVALNWLLHNPTVSTIVIGARNEEQLLANIESVGWNLSENQLKELDHVSAQHPIYPHWVGDR</sequence>
<dbReference type="InterPro" id="IPR050523">
    <property type="entry name" value="AKR_Detox_Biosynth"/>
</dbReference>
<dbReference type="Pfam" id="PF00248">
    <property type="entry name" value="Aldo_ket_red"/>
    <property type="match status" value="1"/>
</dbReference>
<keyword evidence="3" id="KW-1185">Reference proteome</keyword>
<evidence type="ECO:0000259" key="1">
    <source>
        <dbReference type="Pfam" id="PF00248"/>
    </source>
</evidence>
<dbReference type="PANTHER" id="PTHR43364:SF18">
    <property type="entry name" value="OXIDOREDUCTASE"/>
    <property type="match status" value="1"/>
</dbReference>
<dbReference type="EMBL" id="BAABIQ010000032">
    <property type="protein sequence ID" value="GAA4792338.1"/>
    <property type="molecule type" value="Genomic_DNA"/>
</dbReference>
<dbReference type="SUPFAM" id="SSF51430">
    <property type="entry name" value="NAD(P)-linked oxidoreductase"/>
    <property type="match status" value="1"/>
</dbReference>
<evidence type="ECO:0000313" key="2">
    <source>
        <dbReference type="EMBL" id="GAA4792338.1"/>
    </source>
</evidence>
<dbReference type="PANTHER" id="PTHR43364">
    <property type="entry name" value="NADH-SPECIFIC METHYLGLYOXAL REDUCTASE-RELATED"/>
    <property type="match status" value="1"/>
</dbReference>
<dbReference type="Proteomes" id="UP001501411">
    <property type="component" value="Unassembled WGS sequence"/>
</dbReference>
<dbReference type="InterPro" id="IPR020471">
    <property type="entry name" value="AKR"/>
</dbReference>
<dbReference type="PRINTS" id="PR00069">
    <property type="entry name" value="ALDKETRDTASE"/>
</dbReference>
<dbReference type="InterPro" id="IPR023210">
    <property type="entry name" value="NADP_OxRdtase_dom"/>
</dbReference>
<proteinExistence type="predicted"/>
<comment type="caution">
    <text evidence="2">The sequence shown here is derived from an EMBL/GenBank/DDBJ whole genome shotgun (WGS) entry which is preliminary data.</text>
</comment>
<evidence type="ECO:0000313" key="3">
    <source>
        <dbReference type="Proteomes" id="UP001501411"/>
    </source>
</evidence>
<dbReference type="CDD" id="cd19091">
    <property type="entry name" value="AKR_PsAKR"/>
    <property type="match status" value="1"/>
</dbReference>
<dbReference type="RefSeq" id="WP_345231678.1">
    <property type="nucleotide sequence ID" value="NZ_BAABIQ010000032.1"/>
</dbReference>
<dbReference type="InterPro" id="IPR036812">
    <property type="entry name" value="NAD(P)_OxRdtase_dom_sf"/>
</dbReference>